<feature type="region of interest" description="Disordered" evidence="1">
    <location>
        <begin position="1"/>
        <end position="30"/>
    </location>
</feature>
<dbReference type="InParanoid" id="A0A1Y2G0T6"/>
<protein>
    <submittedName>
        <fullName evidence="3">NADH-ubiquinone reductase complex 1 MLRQ subunit-domain-containing protein</fullName>
    </submittedName>
</protein>
<keyword evidence="2" id="KW-0472">Membrane</keyword>
<reference evidence="3 4" key="1">
    <citation type="submission" date="2016-07" db="EMBL/GenBank/DDBJ databases">
        <title>Pervasive Adenine N6-methylation of Active Genes in Fungi.</title>
        <authorList>
            <consortium name="DOE Joint Genome Institute"/>
            <person name="Mondo S.J."/>
            <person name="Dannebaum R.O."/>
            <person name="Kuo R.C."/>
            <person name="Labutti K."/>
            <person name="Haridas S."/>
            <person name="Kuo A."/>
            <person name="Salamov A."/>
            <person name="Ahrendt S.R."/>
            <person name="Lipzen A."/>
            <person name="Sullivan W."/>
            <person name="Andreopoulos W.B."/>
            <person name="Clum A."/>
            <person name="Lindquist E."/>
            <person name="Daum C."/>
            <person name="Ramamoorthy G.K."/>
            <person name="Gryganskyi A."/>
            <person name="Culley D."/>
            <person name="Magnuson J.K."/>
            <person name="James T.Y."/>
            <person name="O'Malley M.A."/>
            <person name="Stajich J.E."/>
            <person name="Spatafora J.W."/>
            <person name="Visel A."/>
            <person name="Grigoriev I.V."/>
        </authorList>
    </citation>
    <scope>NUCLEOTIDE SEQUENCE [LARGE SCALE GENOMIC DNA]</scope>
    <source>
        <strain evidence="3 4">62-1032</strain>
    </source>
</reference>
<dbReference type="OrthoDB" id="5511684at2759"/>
<proteinExistence type="predicted"/>
<dbReference type="STRING" id="106004.A0A1Y2G0T6"/>
<dbReference type="PANTHER" id="PTHR14256">
    <property type="entry name" value="NADH-UBIQUINONE OXIDOREDUCTASE MLRQ SUBUNIT"/>
    <property type="match status" value="1"/>
</dbReference>
<dbReference type="PANTHER" id="PTHR14256:SF1">
    <property type="entry name" value="GEO09626P1"/>
    <property type="match status" value="1"/>
</dbReference>
<accession>A0A1Y2G0T6</accession>
<comment type="caution">
    <text evidence="3">The sequence shown here is derived from an EMBL/GenBank/DDBJ whole genome shotgun (WGS) entry which is preliminary data.</text>
</comment>
<name>A0A1Y2G0T6_9BASI</name>
<keyword evidence="3" id="KW-0830">Ubiquinone</keyword>
<evidence type="ECO:0000256" key="1">
    <source>
        <dbReference type="SAM" id="MobiDB-lite"/>
    </source>
</evidence>
<keyword evidence="4" id="KW-1185">Reference proteome</keyword>
<evidence type="ECO:0000313" key="3">
    <source>
        <dbReference type="EMBL" id="ORY90253.1"/>
    </source>
</evidence>
<sequence>MFARTALRTSVRGFQSSARQQSAAAPGATKVKPSFWSIWYEPAAVPIYVTVGVACAGAGWYLTHLMRHPDVVWDRHNNPEPWNRVEQGTNTKLHSVNQVFERTYKRDKL</sequence>
<dbReference type="EMBL" id="MCGR01000004">
    <property type="protein sequence ID" value="ORY90253.1"/>
    <property type="molecule type" value="Genomic_DNA"/>
</dbReference>
<dbReference type="AlphaFoldDB" id="A0A1Y2G0T6"/>
<keyword evidence="2" id="KW-1133">Transmembrane helix</keyword>
<evidence type="ECO:0000256" key="2">
    <source>
        <dbReference type="SAM" id="Phobius"/>
    </source>
</evidence>
<gene>
    <name evidence="3" type="ORF">BCR35DRAFT_299854</name>
</gene>
<dbReference type="Pfam" id="PF06522">
    <property type="entry name" value="B12D"/>
    <property type="match status" value="1"/>
</dbReference>
<organism evidence="3 4">
    <name type="scientific">Leucosporidium creatinivorum</name>
    <dbReference type="NCBI Taxonomy" id="106004"/>
    <lineage>
        <taxon>Eukaryota</taxon>
        <taxon>Fungi</taxon>
        <taxon>Dikarya</taxon>
        <taxon>Basidiomycota</taxon>
        <taxon>Pucciniomycotina</taxon>
        <taxon>Microbotryomycetes</taxon>
        <taxon>Leucosporidiales</taxon>
        <taxon>Leucosporidium</taxon>
    </lineage>
</organism>
<dbReference type="Proteomes" id="UP000193467">
    <property type="component" value="Unassembled WGS sequence"/>
</dbReference>
<keyword evidence="2" id="KW-0812">Transmembrane</keyword>
<feature type="compositionally biased region" description="Low complexity" evidence="1">
    <location>
        <begin position="15"/>
        <end position="25"/>
    </location>
</feature>
<evidence type="ECO:0000313" key="4">
    <source>
        <dbReference type="Proteomes" id="UP000193467"/>
    </source>
</evidence>
<feature type="transmembrane region" description="Helical" evidence="2">
    <location>
        <begin position="43"/>
        <end position="62"/>
    </location>
</feature>
<dbReference type="InterPro" id="IPR010530">
    <property type="entry name" value="B12D"/>
</dbReference>